<dbReference type="PANTHER" id="PTHR12015:SF183">
    <property type="entry name" value="C-C MOTIF CHEMOKINE 3"/>
    <property type="match status" value="1"/>
</dbReference>
<evidence type="ECO:0000313" key="8">
    <source>
        <dbReference type="Ensembl" id="ENSMZEP00005020780.1"/>
    </source>
</evidence>
<dbReference type="SUPFAM" id="SSF54117">
    <property type="entry name" value="Interleukin 8-like chemokines"/>
    <property type="match status" value="1"/>
</dbReference>
<evidence type="ECO:0000256" key="6">
    <source>
        <dbReference type="SAM" id="SignalP"/>
    </source>
</evidence>
<dbReference type="Ensembl" id="ENSMZET00005021458.1">
    <property type="protein sequence ID" value="ENSMZEP00005020776.1"/>
    <property type="gene ID" value="ENSMZEG00005015587.1"/>
</dbReference>
<feature type="signal peptide" evidence="6">
    <location>
        <begin position="1"/>
        <end position="22"/>
    </location>
</feature>
<dbReference type="GO" id="GO:0006955">
    <property type="term" value="P:immune response"/>
    <property type="evidence" value="ECO:0007669"/>
    <property type="project" value="InterPro"/>
</dbReference>
<dbReference type="FunFam" id="2.40.50.40:FF:000002">
    <property type="entry name" value="C-C motif chemokine"/>
    <property type="match status" value="1"/>
</dbReference>
<dbReference type="Gene3D" id="2.40.50.40">
    <property type="match status" value="1"/>
</dbReference>
<accession>A0A3P9CEU5</accession>
<dbReference type="GO" id="GO:0005615">
    <property type="term" value="C:extracellular space"/>
    <property type="evidence" value="ECO:0007669"/>
    <property type="project" value="UniProtKB-KW"/>
</dbReference>
<dbReference type="Ensembl" id="ENSMZET00005021462.1">
    <property type="protein sequence ID" value="ENSMZEP00005020780.1"/>
    <property type="gene ID" value="ENSMZEG00005015587.1"/>
</dbReference>
<dbReference type="Proteomes" id="UP000265160">
    <property type="component" value="LG7"/>
</dbReference>
<keyword evidence="3" id="KW-0202">Cytokine</keyword>
<evidence type="ECO:0000313" key="9">
    <source>
        <dbReference type="Proteomes" id="UP000265160"/>
    </source>
</evidence>
<protein>
    <submittedName>
        <fullName evidence="8">Monocyte chemotactic protein 1B</fullName>
    </submittedName>
</protein>
<comment type="similarity">
    <text evidence="2">Belongs to the intercrine beta (chemokine CC) family.</text>
</comment>
<dbReference type="InterPro" id="IPR036048">
    <property type="entry name" value="Interleukin_8-like_sf"/>
</dbReference>
<reference evidence="8" key="2">
    <citation type="submission" date="2025-05" db="UniProtKB">
        <authorList>
            <consortium name="Ensembl"/>
        </authorList>
    </citation>
    <scope>IDENTIFICATION</scope>
</reference>
<dbReference type="AlphaFoldDB" id="A0A3P9CEU5"/>
<comment type="subcellular location">
    <subcellularLocation>
        <location evidence="1">Secreted</location>
    </subcellularLocation>
</comment>
<dbReference type="InterPro" id="IPR001811">
    <property type="entry name" value="Chemokine_IL8-like_dom"/>
</dbReference>
<dbReference type="STRING" id="106582.ENSMZEP00005020776"/>
<evidence type="ECO:0000256" key="5">
    <source>
        <dbReference type="ARBA" id="ARBA00022729"/>
    </source>
</evidence>
<name>A0A3P9CEU5_9CICH</name>
<dbReference type="PROSITE" id="PS51257">
    <property type="entry name" value="PROKAR_LIPOPROTEIN"/>
    <property type="match status" value="1"/>
</dbReference>
<keyword evidence="9" id="KW-1185">Reference proteome</keyword>
<dbReference type="Pfam" id="PF00048">
    <property type="entry name" value="IL8"/>
    <property type="match status" value="1"/>
</dbReference>
<feature type="domain" description="Chemokine interleukin-8-like" evidence="7">
    <location>
        <begin position="29"/>
        <end position="87"/>
    </location>
</feature>
<keyword evidence="5 6" id="KW-0732">Signal</keyword>
<dbReference type="PANTHER" id="PTHR12015">
    <property type="entry name" value="SMALL INDUCIBLE CYTOKINE A"/>
    <property type="match status" value="1"/>
</dbReference>
<dbReference type="InterPro" id="IPR039809">
    <property type="entry name" value="Chemokine_b/g/d"/>
</dbReference>
<proteinExistence type="inferred from homology"/>
<reference evidence="8 9" key="1">
    <citation type="journal article" date="2014" name="Nature">
        <title>The genomic substrate for adaptive radiation in African cichlid fish.</title>
        <authorList>
            <person name="Brawand D."/>
            <person name="Wagner C.E."/>
            <person name="Li Y.I."/>
            <person name="Malinsky M."/>
            <person name="Keller I."/>
            <person name="Fan S."/>
            <person name="Simakov O."/>
            <person name="Ng A.Y."/>
            <person name="Lim Z.W."/>
            <person name="Bezault E."/>
            <person name="Turner-Maier J."/>
            <person name="Johnson J."/>
            <person name="Alcazar R."/>
            <person name="Noh H.J."/>
            <person name="Russell P."/>
            <person name="Aken B."/>
            <person name="Alfoldi J."/>
            <person name="Amemiya C."/>
            <person name="Azzouzi N."/>
            <person name="Baroiller J.F."/>
            <person name="Barloy-Hubler F."/>
            <person name="Berlin A."/>
            <person name="Bloomquist R."/>
            <person name="Carleton K.L."/>
            <person name="Conte M.A."/>
            <person name="D'Cotta H."/>
            <person name="Eshel O."/>
            <person name="Gaffney L."/>
            <person name="Galibert F."/>
            <person name="Gante H.F."/>
            <person name="Gnerre S."/>
            <person name="Greuter L."/>
            <person name="Guyon R."/>
            <person name="Haddad N.S."/>
            <person name="Haerty W."/>
            <person name="Harris R.M."/>
            <person name="Hofmann H.A."/>
            <person name="Hourlier T."/>
            <person name="Hulata G."/>
            <person name="Jaffe D.B."/>
            <person name="Lara M."/>
            <person name="Lee A.P."/>
            <person name="MacCallum I."/>
            <person name="Mwaiko S."/>
            <person name="Nikaido M."/>
            <person name="Nishihara H."/>
            <person name="Ozouf-Costaz C."/>
            <person name="Penman D.J."/>
            <person name="Przybylski D."/>
            <person name="Rakotomanga M."/>
            <person name="Renn S.C.P."/>
            <person name="Ribeiro F.J."/>
            <person name="Ron M."/>
            <person name="Salzburger W."/>
            <person name="Sanchez-Pulido L."/>
            <person name="Santos M.E."/>
            <person name="Searle S."/>
            <person name="Sharpe T."/>
            <person name="Swofford R."/>
            <person name="Tan F.J."/>
            <person name="Williams L."/>
            <person name="Young S."/>
            <person name="Yin S."/>
            <person name="Okada N."/>
            <person name="Kocher T.D."/>
            <person name="Miska E.A."/>
            <person name="Lander E.S."/>
            <person name="Venkatesh B."/>
            <person name="Fernald R.D."/>
            <person name="Meyer A."/>
            <person name="Ponting C.P."/>
            <person name="Streelman J.T."/>
            <person name="Lindblad-Toh K."/>
            <person name="Seehausen O."/>
            <person name="Di Palma F."/>
        </authorList>
    </citation>
    <scope>NUCLEOTIDE SEQUENCE</scope>
</reference>
<keyword evidence="4" id="KW-0964">Secreted</keyword>
<dbReference type="GO" id="GO:0008009">
    <property type="term" value="F:chemokine activity"/>
    <property type="evidence" value="ECO:0007669"/>
    <property type="project" value="InterPro"/>
</dbReference>
<evidence type="ECO:0000256" key="3">
    <source>
        <dbReference type="ARBA" id="ARBA00022514"/>
    </source>
</evidence>
<organism evidence="8 9">
    <name type="scientific">Maylandia zebra</name>
    <name type="common">zebra mbuna</name>
    <dbReference type="NCBI Taxonomy" id="106582"/>
    <lineage>
        <taxon>Eukaryota</taxon>
        <taxon>Metazoa</taxon>
        <taxon>Chordata</taxon>
        <taxon>Craniata</taxon>
        <taxon>Vertebrata</taxon>
        <taxon>Euteleostomi</taxon>
        <taxon>Actinopterygii</taxon>
        <taxon>Neopterygii</taxon>
        <taxon>Teleostei</taxon>
        <taxon>Neoteleostei</taxon>
        <taxon>Acanthomorphata</taxon>
        <taxon>Ovalentaria</taxon>
        <taxon>Cichlomorphae</taxon>
        <taxon>Cichliformes</taxon>
        <taxon>Cichlidae</taxon>
        <taxon>African cichlids</taxon>
        <taxon>Pseudocrenilabrinae</taxon>
        <taxon>Haplochromini</taxon>
        <taxon>Maylandia</taxon>
        <taxon>Maylandia zebra complex</taxon>
    </lineage>
</organism>
<evidence type="ECO:0000259" key="7">
    <source>
        <dbReference type="SMART" id="SM00199"/>
    </source>
</evidence>
<feature type="chain" id="PRO_5044597164" evidence="6">
    <location>
        <begin position="23"/>
        <end position="99"/>
    </location>
</feature>
<evidence type="ECO:0000256" key="4">
    <source>
        <dbReference type="ARBA" id="ARBA00022525"/>
    </source>
</evidence>
<sequence length="99" mass="10687">MAAPRLALSVVVLLLTCSCLFAGMRGTGPKKCCFRFNDQEVPKGRVVSYAKTSQRCSKSAILLNTVAGRQLCVRPSAPWVKQLISYLDAKAVPGQTSNL</sequence>
<evidence type="ECO:0000256" key="1">
    <source>
        <dbReference type="ARBA" id="ARBA00004613"/>
    </source>
</evidence>
<dbReference type="SMART" id="SM00199">
    <property type="entry name" value="SCY"/>
    <property type="match status" value="1"/>
</dbReference>
<dbReference type="CDD" id="cd00272">
    <property type="entry name" value="Chemokine_CC"/>
    <property type="match status" value="1"/>
</dbReference>
<dbReference type="GeneTree" id="ENSGT01140000282814"/>
<evidence type="ECO:0000256" key="2">
    <source>
        <dbReference type="ARBA" id="ARBA00010868"/>
    </source>
</evidence>